<evidence type="ECO:0000256" key="5">
    <source>
        <dbReference type="ARBA" id="ARBA00022705"/>
    </source>
</evidence>
<feature type="domain" description="DNA-directed DNA polymerase family B mitochondria/virus" evidence="9">
    <location>
        <begin position="42"/>
        <end position="331"/>
    </location>
</feature>
<keyword evidence="5" id="KW-0235">DNA replication</keyword>
<evidence type="ECO:0000256" key="1">
    <source>
        <dbReference type="ARBA" id="ARBA00005755"/>
    </source>
</evidence>
<comment type="catalytic activity">
    <reaction evidence="8">
        <text>DNA(n) + a 2'-deoxyribonucleoside 5'-triphosphate = DNA(n+1) + diphosphate</text>
        <dbReference type="Rhea" id="RHEA:22508"/>
        <dbReference type="Rhea" id="RHEA-COMP:17339"/>
        <dbReference type="Rhea" id="RHEA-COMP:17340"/>
        <dbReference type="ChEBI" id="CHEBI:33019"/>
        <dbReference type="ChEBI" id="CHEBI:61560"/>
        <dbReference type="ChEBI" id="CHEBI:173112"/>
        <dbReference type="EC" id="2.7.7.7"/>
    </reaction>
</comment>
<evidence type="ECO:0000256" key="4">
    <source>
        <dbReference type="ARBA" id="ARBA00022695"/>
    </source>
</evidence>
<evidence type="ECO:0000259" key="9">
    <source>
        <dbReference type="Pfam" id="PF03175"/>
    </source>
</evidence>
<dbReference type="PANTHER" id="PTHR33568:SF3">
    <property type="entry name" value="DNA-DIRECTED DNA POLYMERASE"/>
    <property type="match status" value="1"/>
</dbReference>
<dbReference type="GO" id="GO:0006260">
    <property type="term" value="P:DNA replication"/>
    <property type="evidence" value="ECO:0007669"/>
    <property type="project" value="UniProtKB-KW"/>
</dbReference>
<evidence type="ECO:0000256" key="7">
    <source>
        <dbReference type="ARBA" id="ARBA00023125"/>
    </source>
</evidence>
<dbReference type="EC" id="2.7.7.7" evidence="2"/>
<protein>
    <recommendedName>
        <fullName evidence="2">DNA-directed DNA polymerase</fullName>
        <ecNumber evidence="2">2.7.7.7</ecNumber>
    </recommendedName>
</protein>
<dbReference type="PANTHER" id="PTHR33568">
    <property type="entry name" value="DNA POLYMERASE"/>
    <property type="match status" value="1"/>
</dbReference>
<proteinExistence type="inferred from homology"/>
<evidence type="ECO:0000256" key="2">
    <source>
        <dbReference type="ARBA" id="ARBA00012417"/>
    </source>
</evidence>
<evidence type="ECO:0000256" key="3">
    <source>
        <dbReference type="ARBA" id="ARBA00022679"/>
    </source>
</evidence>
<gene>
    <name evidence="10" type="ORF">BOV88_13605</name>
</gene>
<evidence type="ECO:0000313" key="10">
    <source>
        <dbReference type="EMBL" id="OOY33750.1"/>
    </source>
</evidence>
<reference evidence="10 11" key="1">
    <citation type="submission" date="2016-11" db="EMBL/GenBank/DDBJ databases">
        <title>Mixed transmission modes and dynamic genome evolution in an obligate animal-bacterial symbiosis.</title>
        <authorList>
            <person name="Russell S.L."/>
            <person name="Corbett-Detig R.B."/>
            <person name="Cavanaugh C.M."/>
        </authorList>
    </citation>
    <scope>NUCLEOTIDE SEQUENCE [LARGE SCALE GENOMIC DNA]</scope>
    <source>
        <strain evidence="10">MA-KB16</strain>
    </source>
</reference>
<evidence type="ECO:0000313" key="11">
    <source>
        <dbReference type="Proteomes" id="UP000190962"/>
    </source>
</evidence>
<dbReference type="Gene3D" id="3.90.1600.10">
    <property type="entry name" value="Palm domain of DNA polymerase"/>
    <property type="match status" value="2"/>
</dbReference>
<keyword evidence="7" id="KW-0238">DNA-binding</keyword>
<dbReference type="InterPro" id="IPR023211">
    <property type="entry name" value="DNA_pol_palm_dom_sf"/>
</dbReference>
<dbReference type="InterPro" id="IPR043502">
    <property type="entry name" value="DNA/RNA_pol_sf"/>
</dbReference>
<sequence>MEDLGYIYRCKWEHEFDKEVIENPDTKAFVDTLNFVTPLEPREAFFGGRTEAFTLFKEASDDDVIDYYDVTSLYPWVNKTGKVPLGHPHIVTENFEDIQNYEGLVKCRVLPPKGLYIPVLPYRSNGKLKFPLCRICADMKSQEPCRCRDEDRAFTGTWMTDEVKKAVEKGYEILVIFEVWHFERGGVFTEYVNTFLKMKQEASGWPDWCRTEEQKQQYIREYYETEGISLEYDDIKKNPGLRSLAKLMLNSFWGKLGQRSNMTQVTYVTEPSVYFDMLTSDEQEIQGVQFVGEEMVEIRWRNKDDFVVTSDKTNVVIAAYTTAQARLKLYSYLEHLGERVLYCDTDSVVFTSKPLEWKPPLGDYLGNLTDEAPDSRIITFVTGGPKNYAYSKTKNNIVTTCCKVRGITLNYRNALKIDFDTIRDMVKATIDRKDVRSVTVTDPSRICRGNRKIVSAVEHKDYRIVFDKRVMTGTPQTFPYGF</sequence>
<dbReference type="GO" id="GO:0003887">
    <property type="term" value="F:DNA-directed DNA polymerase activity"/>
    <property type="evidence" value="ECO:0007669"/>
    <property type="project" value="UniProtKB-KW"/>
</dbReference>
<accession>A0A1T2CFV2</accession>
<keyword evidence="6" id="KW-0239">DNA-directed DNA polymerase</keyword>
<dbReference type="GO" id="GO:0000166">
    <property type="term" value="F:nucleotide binding"/>
    <property type="evidence" value="ECO:0007669"/>
    <property type="project" value="InterPro"/>
</dbReference>
<keyword evidence="4" id="KW-0548">Nucleotidyltransferase</keyword>
<evidence type="ECO:0000256" key="6">
    <source>
        <dbReference type="ARBA" id="ARBA00022932"/>
    </source>
</evidence>
<comment type="caution">
    <text evidence="10">The sequence shown here is derived from an EMBL/GenBank/DDBJ whole genome shotgun (WGS) entry which is preliminary data.</text>
</comment>
<dbReference type="EMBL" id="MPNX01000056">
    <property type="protein sequence ID" value="OOY33750.1"/>
    <property type="molecule type" value="Genomic_DNA"/>
</dbReference>
<comment type="similarity">
    <text evidence="1">Belongs to the DNA polymerase type-B family.</text>
</comment>
<dbReference type="GO" id="GO:0003677">
    <property type="term" value="F:DNA binding"/>
    <property type="evidence" value="ECO:0007669"/>
    <property type="project" value="UniProtKB-KW"/>
</dbReference>
<keyword evidence="3" id="KW-0808">Transferase</keyword>
<dbReference type="InterPro" id="IPR004868">
    <property type="entry name" value="DNA-dir_DNA_pol_B_mt/vir"/>
</dbReference>
<organism evidence="10 11">
    <name type="scientific">Solemya velum gill symbiont</name>
    <dbReference type="NCBI Taxonomy" id="2340"/>
    <lineage>
        <taxon>Bacteria</taxon>
        <taxon>Pseudomonadati</taxon>
        <taxon>Pseudomonadota</taxon>
        <taxon>Gammaproteobacteria</taxon>
        <taxon>sulfur-oxidizing symbionts</taxon>
    </lineage>
</organism>
<evidence type="ECO:0000256" key="8">
    <source>
        <dbReference type="ARBA" id="ARBA00049244"/>
    </source>
</evidence>
<dbReference type="Proteomes" id="UP000190962">
    <property type="component" value="Unassembled WGS sequence"/>
</dbReference>
<dbReference type="AlphaFoldDB" id="A0A1T2CFV2"/>
<name>A0A1T2CFV2_SOVGS</name>
<dbReference type="Pfam" id="PF03175">
    <property type="entry name" value="DNA_pol_B_2"/>
    <property type="match status" value="1"/>
</dbReference>
<dbReference type="Gene3D" id="1.10.287.690">
    <property type="entry name" value="Helix hairpin bin"/>
    <property type="match status" value="1"/>
</dbReference>
<dbReference type="SUPFAM" id="SSF56672">
    <property type="entry name" value="DNA/RNA polymerases"/>
    <property type="match status" value="1"/>
</dbReference>